<proteinExistence type="predicted"/>
<organism evidence="1 2">
    <name type="scientific">Leptospira gomenensis</name>
    <dbReference type="NCBI Taxonomy" id="2484974"/>
    <lineage>
        <taxon>Bacteria</taxon>
        <taxon>Pseudomonadati</taxon>
        <taxon>Spirochaetota</taxon>
        <taxon>Spirochaetia</taxon>
        <taxon>Leptospirales</taxon>
        <taxon>Leptospiraceae</taxon>
        <taxon>Leptospira</taxon>
    </lineage>
</organism>
<comment type="caution">
    <text evidence="1">The sequence shown here is derived from an EMBL/GenBank/DDBJ whole genome shotgun (WGS) entry which is preliminary data.</text>
</comment>
<dbReference type="AlphaFoldDB" id="A0A5F1YE98"/>
<sequence length="90" mass="10524">MNFCLSVMRVQSDDFRRRVPLKSKILTRFYGEIVFRRFFRPHPTSLWFFGCGNSYTPVSAGNRFDMHHAACEFPHILSDQTLIPDAPRSV</sequence>
<accession>A0A5F1YE98</accession>
<evidence type="ECO:0000313" key="1">
    <source>
        <dbReference type="EMBL" id="TGK37458.1"/>
    </source>
</evidence>
<gene>
    <name evidence="1" type="ORF">EHQ17_02595</name>
</gene>
<name>A0A5F1YE98_9LEPT</name>
<reference evidence="1" key="1">
    <citation type="journal article" date="2019" name="PLoS Negl. Trop. Dis.">
        <title>Revisiting the worldwide diversity of Leptospira species in the environment.</title>
        <authorList>
            <person name="Vincent A.T."/>
            <person name="Schiettekatte O."/>
            <person name="Bourhy P."/>
            <person name="Veyrier F.J."/>
            <person name="Picardeau M."/>
        </authorList>
    </citation>
    <scope>NUCLEOTIDE SEQUENCE [LARGE SCALE GENOMIC DNA]</scope>
    <source>
        <strain evidence="1">201800299</strain>
    </source>
</reference>
<protein>
    <submittedName>
        <fullName evidence="1">Uncharacterized protein</fullName>
    </submittedName>
</protein>
<dbReference type="EMBL" id="RQFA01000014">
    <property type="protein sequence ID" value="TGK37458.1"/>
    <property type="molecule type" value="Genomic_DNA"/>
</dbReference>
<keyword evidence="2" id="KW-1185">Reference proteome</keyword>
<dbReference type="Proteomes" id="UP000298277">
    <property type="component" value="Unassembled WGS sequence"/>
</dbReference>
<evidence type="ECO:0000313" key="2">
    <source>
        <dbReference type="Proteomes" id="UP000298277"/>
    </source>
</evidence>